<evidence type="ECO:0000256" key="7">
    <source>
        <dbReference type="ARBA" id="ARBA00023136"/>
    </source>
</evidence>
<feature type="transmembrane region" description="Helical" evidence="8">
    <location>
        <begin position="281"/>
        <end position="300"/>
    </location>
</feature>
<sequence>MKQNSPKRVAMATMIGTAIEYFDNYIYAMAAVLVFNHQFFHATDPLSGQIAALSTLALTFIARPLGAVLFGHFGDRMGRKNTFVMSLLLMGISTVVIGLLPTYDHIGIGATILLCLCRVGQGIGLGGEWGGAALVAVENAPEGKRGWYGTFPQLGAPLGLLLANGVFLLIGSIFGQAAMLDWAWRIPFLSSILLVVIGLYVRLKLTEAPIFLEALNKPQPKRLPMLEVVTTHFKPFFLGMLICIAGYVLFYIMIAFSQIYAKSAPTVSEAGYVMGLGFSPQVFTALLMTSAISLAVTIAASGKYIDKVGRRVWLIWTTVGVAIFGITLPFFLENGTTASLFWFLIIGMGLIGMGYGPLASFLPELFPTHARYSGASLTYNVAGLFGASVASIIALPLNANYGLKGVGIYLAFNALLSLIGLWFIHETKDKKLEG</sequence>
<dbReference type="NCBIfam" id="TIGR00883">
    <property type="entry name" value="2A0106"/>
    <property type="match status" value="1"/>
</dbReference>
<feature type="transmembrane region" description="Helical" evidence="8">
    <location>
        <begin position="374"/>
        <end position="394"/>
    </location>
</feature>
<dbReference type="PROSITE" id="PS50850">
    <property type="entry name" value="MFS"/>
    <property type="match status" value="1"/>
</dbReference>
<dbReference type="InterPro" id="IPR011701">
    <property type="entry name" value="MFS"/>
</dbReference>
<dbReference type="SUPFAM" id="SSF103473">
    <property type="entry name" value="MFS general substrate transporter"/>
    <property type="match status" value="1"/>
</dbReference>
<keyword evidence="6 8" id="KW-1133">Transmembrane helix</keyword>
<dbReference type="Proteomes" id="UP000189549">
    <property type="component" value="Unassembled WGS sequence"/>
</dbReference>
<comment type="caution">
    <text evidence="10">The sequence shown here is derived from an EMBL/GenBank/DDBJ whole genome shotgun (WGS) entry which is preliminary data.</text>
</comment>
<dbReference type="InterPro" id="IPR004736">
    <property type="entry name" value="MHS_symport"/>
</dbReference>
<evidence type="ECO:0000313" key="10">
    <source>
        <dbReference type="EMBL" id="OOF85589.1"/>
    </source>
</evidence>
<evidence type="ECO:0000313" key="11">
    <source>
        <dbReference type="Proteomes" id="UP000189549"/>
    </source>
</evidence>
<dbReference type="Gene3D" id="1.20.1250.20">
    <property type="entry name" value="MFS general substrate transporter like domains"/>
    <property type="match status" value="2"/>
</dbReference>
<organism evidence="10 11">
    <name type="scientific">Rodentibacter ratti</name>
    <dbReference type="NCBI Taxonomy" id="1906745"/>
    <lineage>
        <taxon>Bacteria</taxon>
        <taxon>Pseudomonadati</taxon>
        <taxon>Pseudomonadota</taxon>
        <taxon>Gammaproteobacteria</taxon>
        <taxon>Pasteurellales</taxon>
        <taxon>Pasteurellaceae</taxon>
        <taxon>Rodentibacter</taxon>
    </lineage>
</organism>
<feature type="transmembrane region" description="Helical" evidence="8">
    <location>
        <begin position="46"/>
        <end position="70"/>
    </location>
</feature>
<dbReference type="CDD" id="cd17369">
    <property type="entry name" value="MFS_ShiA_like"/>
    <property type="match status" value="1"/>
</dbReference>
<feature type="transmembrane region" description="Helical" evidence="8">
    <location>
        <begin position="338"/>
        <end position="362"/>
    </location>
</feature>
<dbReference type="Pfam" id="PF07690">
    <property type="entry name" value="MFS_1"/>
    <property type="match status" value="1"/>
</dbReference>
<dbReference type="InterPro" id="IPR036259">
    <property type="entry name" value="MFS_trans_sf"/>
</dbReference>
<evidence type="ECO:0000256" key="2">
    <source>
        <dbReference type="ARBA" id="ARBA00022448"/>
    </source>
</evidence>
<dbReference type="STRING" id="1906745.BKG94_07590"/>
<dbReference type="PANTHER" id="PTHR43045">
    <property type="entry name" value="SHIKIMATE TRANSPORTER"/>
    <property type="match status" value="1"/>
</dbReference>
<feature type="transmembrane region" description="Helical" evidence="8">
    <location>
        <begin position="182"/>
        <end position="201"/>
    </location>
</feature>
<keyword evidence="7 8" id="KW-0472">Membrane</keyword>
<evidence type="ECO:0000256" key="8">
    <source>
        <dbReference type="SAM" id="Phobius"/>
    </source>
</evidence>
<feature type="transmembrane region" description="Helical" evidence="8">
    <location>
        <begin position="82"/>
        <end position="100"/>
    </location>
</feature>
<keyword evidence="3" id="KW-1003">Cell membrane</keyword>
<evidence type="ECO:0000256" key="3">
    <source>
        <dbReference type="ARBA" id="ARBA00022475"/>
    </source>
</evidence>
<dbReference type="InterPro" id="IPR005829">
    <property type="entry name" value="Sugar_transporter_CS"/>
</dbReference>
<keyword evidence="2" id="KW-0813">Transport</keyword>
<evidence type="ECO:0000256" key="4">
    <source>
        <dbReference type="ARBA" id="ARBA00022519"/>
    </source>
</evidence>
<evidence type="ECO:0000256" key="1">
    <source>
        <dbReference type="ARBA" id="ARBA00004429"/>
    </source>
</evidence>
<reference evidence="10 11" key="1">
    <citation type="submission" date="2016-10" db="EMBL/GenBank/DDBJ databases">
        <title>Rodentibacter gen. nov. and new species.</title>
        <authorList>
            <person name="Christensen H."/>
        </authorList>
    </citation>
    <scope>NUCLEOTIDE SEQUENCE [LARGE SCALE GENOMIC DNA]</scope>
    <source>
        <strain evidence="10 11">Ppn157</strain>
    </source>
</reference>
<protein>
    <submittedName>
        <fullName evidence="10">Metabolite transport protein</fullName>
    </submittedName>
</protein>
<feature type="transmembrane region" description="Helical" evidence="8">
    <location>
        <begin position="21"/>
        <end position="40"/>
    </location>
</feature>
<dbReference type="GO" id="GO:0022857">
    <property type="term" value="F:transmembrane transporter activity"/>
    <property type="evidence" value="ECO:0007669"/>
    <property type="project" value="InterPro"/>
</dbReference>
<evidence type="ECO:0000256" key="6">
    <source>
        <dbReference type="ARBA" id="ARBA00022989"/>
    </source>
</evidence>
<feature type="transmembrane region" description="Helical" evidence="8">
    <location>
        <begin position="158"/>
        <end position="176"/>
    </location>
</feature>
<evidence type="ECO:0000256" key="5">
    <source>
        <dbReference type="ARBA" id="ARBA00022692"/>
    </source>
</evidence>
<gene>
    <name evidence="10" type="ORF">BKG93_04250</name>
</gene>
<feature type="transmembrane region" description="Helical" evidence="8">
    <location>
        <begin position="236"/>
        <end position="261"/>
    </location>
</feature>
<name>A0A1V3L6L7_9PAST</name>
<comment type="subcellular location">
    <subcellularLocation>
        <location evidence="1">Cell inner membrane</location>
        <topology evidence="1">Multi-pass membrane protein</topology>
    </subcellularLocation>
</comment>
<evidence type="ECO:0000259" key="9">
    <source>
        <dbReference type="PROSITE" id="PS50850"/>
    </source>
</evidence>
<dbReference type="AlphaFoldDB" id="A0A1V3L6L7"/>
<dbReference type="PANTHER" id="PTHR43045:SF2">
    <property type="entry name" value="INNER MEMBRANE METABOLITE TRANSPORT PROTEIN YHJE"/>
    <property type="match status" value="1"/>
</dbReference>
<accession>A0A1V3L6L7</accession>
<keyword evidence="5 8" id="KW-0812">Transmembrane</keyword>
<dbReference type="EMBL" id="MLAH01000020">
    <property type="protein sequence ID" value="OOF85589.1"/>
    <property type="molecule type" value="Genomic_DNA"/>
</dbReference>
<feature type="transmembrane region" description="Helical" evidence="8">
    <location>
        <begin position="406"/>
        <end position="424"/>
    </location>
</feature>
<dbReference type="GO" id="GO:0005886">
    <property type="term" value="C:plasma membrane"/>
    <property type="evidence" value="ECO:0007669"/>
    <property type="project" value="UniProtKB-SubCell"/>
</dbReference>
<proteinExistence type="predicted"/>
<keyword evidence="4" id="KW-0997">Cell inner membrane</keyword>
<feature type="transmembrane region" description="Helical" evidence="8">
    <location>
        <begin position="312"/>
        <end position="332"/>
    </location>
</feature>
<feature type="domain" description="Major facilitator superfamily (MFS) profile" evidence="9">
    <location>
        <begin position="9"/>
        <end position="429"/>
    </location>
</feature>
<dbReference type="InterPro" id="IPR020846">
    <property type="entry name" value="MFS_dom"/>
</dbReference>
<dbReference type="PROSITE" id="PS00216">
    <property type="entry name" value="SUGAR_TRANSPORT_1"/>
    <property type="match status" value="1"/>
</dbReference>